<feature type="domain" description="Potassium channel" evidence="11">
    <location>
        <begin position="179"/>
        <end position="258"/>
    </location>
</feature>
<evidence type="ECO:0000256" key="5">
    <source>
        <dbReference type="ARBA" id="ARBA00023065"/>
    </source>
</evidence>
<organism evidence="12 13">
    <name type="scientific">Nematostella vectensis</name>
    <name type="common">Starlet sea anemone</name>
    <dbReference type="NCBI Taxonomy" id="45351"/>
    <lineage>
        <taxon>Eukaryota</taxon>
        <taxon>Metazoa</taxon>
        <taxon>Cnidaria</taxon>
        <taxon>Anthozoa</taxon>
        <taxon>Hexacorallia</taxon>
        <taxon>Actiniaria</taxon>
        <taxon>Edwardsiidae</taxon>
        <taxon>Nematostella</taxon>
    </lineage>
</organism>
<dbReference type="Proteomes" id="UP000001593">
    <property type="component" value="Unassembled WGS sequence"/>
</dbReference>
<keyword evidence="8" id="KW-0175">Coiled coil</keyword>
<dbReference type="FunFam" id="1.10.287.70:FF:000350">
    <property type="entry name" value="Predicted protein"/>
    <property type="match status" value="1"/>
</dbReference>
<evidence type="ECO:0000313" key="12">
    <source>
        <dbReference type="EMBL" id="EDO41914.1"/>
    </source>
</evidence>
<keyword evidence="10" id="KW-0732">Signal</keyword>
<keyword evidence="13" id="KW-1185">Reference proteome</keyword>
<accession>A7S300</accession>
<evidence type="ECO:0000259" key="11">
    <source>
        <dbReference type="Pfam" id="PF07885"/>
    </source>
</evidence>
<name>A7S300_NEMVE</name>
<keyword evidence="5" id="KW-0406">Ion transport</keyword>
<dbReference type="SUPFAM" id="SSF53850">
    <property type="entry name" value="Periplasmic binding protein-like II"/>
    <property type="match status" value="1"/>
</dbReference>
<dbReference type="Pfam" id="PF07885">
    <property type="entry name" value="Ion_trans_2"/>
    <property type="match status" value="1"/>
</dbReference>
<dbReference type="Gene3D" id="1.10.287.70">
    <property type="match status" value="1"/>
</dbReference>
<dbReference type="InterPro" id="IPR013099">
    <property type="entry name" value="K_chnl_dom"/>
</dbReference>
<feature type="chain" id="PRO_5002712262" description="Potassium channel domain-containing protein" evidence="10">
    <location>
        <begin position="21"/>
        <end position="494"/>
    </location>
</feature>
<evidence type="ECO:0000256" key="2">
    <source>
        <dbReference type="ARBA" id="ARBA00022448"/>
    </source>
</evidence>
<dbReference type="GO" id="GO:0008076">
    <property type="term" value="C:voltage-gated potassium channel complex"/>
    <property type="evidence" value="ECO:0000318"/>
    <property type="project" value="GO_Central"/>
</dbReference>
<dbReference type="PhylomeDB" id="A7S300"/>
<keyword evidence="4 9" id="KW-1133">Transmembrane helix</keyword>
<evidence type="ECO:0000256" key="8">
    <source>
        <dbReference type="SAM" id="Coils"/>
    </source>
</evidence>
<proteinExistence type="predicted"/>
<feature type="transmembrane region" description="Helical" evidence="9">
    <location>
        <begin position="200"/>
        <end position="221"/>
    </location>
</feature>
<evidence type="ECO:0000256" key="6">
    <source>
        <dbReference type="ARBA" id="ARBA00023136"/>
    </source>
</evidence>
<dbReference type="PANTHER" id="PTHR11537">
    <property type="entry name" value="VOLTAGE-GATED POTASSIUM CHANNEL"/>
    <property type="match status" value="1"/>
</dbReference>
<dbReference type="GO" id="GO:0001508">
    <property type="term" value="P:action potential"/>
    <property type="evidence" value="ECO:0000318"/>
    <property type="project" value="GO_Central"/>
</dbReference>
<protein>
    <recommendedName>
        <fullName evidence="11">Potassium channel domain-containing protein</fullName>
    </recommendedName>
</protein>
<feature type="coiled-coil region" evidence="8">
    <location>
        <begin position="466"/>
        <end position="493"/>
    </location>
</feature>
<dbReference type="SUPFAM" id="SSF81324">
    <property type="entry name" value="Voltage-gated potassium channels"/>
    <property type="match status" value="1"/>
</dbReference>
<evidence type="ECO:0000256" key="3">
    <source>
        <dbReference type="ARBA" id="ARBA00022692"/>
    </source>
</evidence>
<evidence type="ECO:0000256" key="4">
    <source>
        <dbReference type="ARBA" id="ARBA00022989"/>
    </source>
</evidence>
<dbReference type="OrthoDB" id="415460at2759"/>
<comment type="subcellular location">
    <subcellularLocation>
        <location evidence="1">Membrane</location>
        <topology evidence="1">Multi-pass membrane protein</topology>
    </subcellularLocation>
</comment>
<evidence type="ECO:0000313" key="13">
    <source>
        <dbReference type="Proteomes" id="UP000001593"/>
    </source>
</evidence>
<reference evidence="12 13" key="1">
    <citation type="journal article" date="2007" name="Science">
        <title>Sea anemone genome reveals ancestral eumetazoan gene repertoire and genomic organization.</title>
        <authorList>
            <person name="Putnam N.H."/>
            <person name="Srivastava M."/>
            <person name="Hellsten U."/>
            <person name="Dirks B."/>
            <person name="Chapman J."/>
            <person name="Salamov A."/>
            <person name="Terry A."/>
            <person name="Shapiro H."/>
            <person name="Lindquist E."/>
            <person name="Kapitonov V.V."/>
            <person name="Jurka J."/>
            <person name="Genikhovich G."/>
            <person name="Grigoriev I.V."/>
            <person name="Lucas S.M."/>
            <person name="Steele R.E."/>
            <person name="Finnerty J.R."/>
            <person name="Technau U."/>
            <person name="Martindale M.Q."/>
            <person name="Rokhsar D.S."/>
        </authorList>
    </citation>
    <scope>NUCLEOTIDE SEQUENCE [LARGE SCALE GENOMIC DNA]</scope>
    <source>
        <strain evidence="13">CH2 X CH6</strain>
    </source>
</reference>
<sequence length="494" mass="55750">MNTIWLFCSILVPLFHFIDSSSVCGDGKNLTVGVYHLAPYVFKDKLLYGKLLLDPENHNKAGLFFDKIYNQMIYPFYKDCMKEGMRVKILTAETAEEMLDLMINNDTDFAFPITQDIKRMFDATNVSDVLPSKLVVTLASKRLSLVLNTKSCRQQLQMEMLDGLLQQWPIVAVTLILAAIAGVIVWILETRHNSNEFPRSFLRGTYEGFWWAFVSMTTVGYGDRTPRTVFGRLFGVIWIMIGIIVVAFFTATFSSVITISIVSNTCQKAEGKRLAVLNNTELAQAADDNGATAIVMDSFKEMVAAVEKGAEVDGMLVEEIMAHYLMTSSGRARYKISEDIQITGSIVYENLVRVYTMFRKLLDGMKESDLVLNARYDAEIIATYTDYAKNPNAADAQQPFSGKSANTQRLLIILASVFGGLVFLAFLCDIFMRIYCSKIKDKSQVNLEMNLPQQKKSSSPGMEKSLKQIMDELTDIKTKLEIIEKSMKRHTERK</sequence>
<dbReference type="eggNOG" id="ENOG502SFV4">
    <property type="taxonomic scope" value="Eukaryota"/>
</dbReference>
<keyword evidence="2" id="KW-0813">Transport</keyword>
<dbReference type="GO" id="GO:0071805">
    <property type="term" value="P:potassium ion transmembrane transport"/>
    <property type="evidence" value="ECO:0000318"/>
    <property type="project" value="GO_Central"/>
</dbReference>
<dbReference type="GO" id="GO:0016020">
    <property type="term" value="C:membrane"/>
    <property type="evidence" value="ECO:0000318"/>
    <property type="project" value="GO_Central"/>
</dbReference>
<dbReference type="PANTHER" id="PTHR11537:SF252">
    <property type="entry name" value="POTASSIUM VOLTAGE-GATED CHANNEL PROTEIN SHAW"/>
    <property type="match status" value="1"/>
</dbReference>
<dbReference type="InParanoid" id="A7S300"/>
<dbReference type="GO" id="GO:0005251">
    <property type="term" value="F:delayed rectifier potassium channel activity"/>
    <property type="evidence" value="ECO:0000318"/>
    <property type="project" value="GO_Central"/>
</dbReference>
<keyword evidence="7" id="KW-0407">Ion channel</keyword>
<dbReference type="AlphaFoldDB" id="A7S300"/>
<feature type="transmembrane region" description="Helical" evidence="9">
    <location>
        <begin position="233"/>
        <end position="262"/>
    </location>
</feature>
<feature type="signal peptide" evidence="10">
    <location>
        <begin position="1"/>
        <end position="20"/>
    </location>
</feature>
<evidence type="ECO:0000256" key="7">
    <source>
        <dbReference type="ARBA" id="ARBA00023303"/>
    </source>
</evidence>
<evidence type="ECO:0000256" key="1">
    <source>
        <dbReference type="ARBA" id="ARBA00004141"/>
    </source>
</evidence>
<keyword evidence="3 9" id="KW-0812">Transmembrane</keyword>
<dbReference type="GO" id="GO:0015276">
    <property type="term" value="F:ligand-gated monoatomic ion channel activity"/>
    <property type="evidence" value="ECO:0007669"/>
    <property type="project" value="InterPro"/>
</dbReference>
<evidence type="ECO:0000256" key="10">
    <source>
        <dbReference type="SAM" id="SignalP"/>
    </source>
</evidence>
<dbReference type="EMBL" id="DS469571">
    <property type="protein sequence ID" value="EDO41914.1"/>
    <property type="molecule type" value="Genomic_DNA"/>
</dbReference>
<dbReference type="STRING" id="45351.A7S300"/>
<gene>
    <name evidence="12" type="ORF">NEMVEDRAFT_v1g205988</name>
</gene>
<feature type="transmembrane region" description="Helical" evidence="9">
    <location>
        <begin position="168"/>
        <end position="188"/>
    </location>
</feature>
<keyword evidence="6 9" id="KW-0472">Membrane</keyword>
<dbReference type="HOGENOM" id="CLU_037255_0_0_1"/>
<dbReference type="KEGG" id="nve:5513742"/>
<dbReference type="Gene3D" id="3.40.190.10">
    <property type="entry name" value="Periplasmic binding protein-like II"/>
    <property type="match status" value="1"/>
</dbReference>
<evidence type="ECO:0000256" key="9">
    <source>
        <dbReference type="SAM" id="Phobius"/>
    </source>
</evidence>
<feature type="transmembrane region" description="Helical" evidence="9">
    <location>
        <begin position="410"/>
        <end position="435"/>
    </location>
</feature>
<dbReference type="InterPro" id="IPR028325">
    <property type="entry name" value="VG_K_chnl"/>
</dbReference>